<proteinExistence type="predicted"/>
<reference evidence="1" key="2">
    <citation type="journal article" date="2015" name="Fish Shellfish Immunol.">
        <title>Early steps in the European eel (Anguilla anguilla)-Vibrio vulnificus interaction in the gills: Role of the RtxA13 toxin.</title>
        <authorList>
            <person name="Callol A."/>
            <person name="Pajuelo D."/>
            <person name="Ebbesson L."/>
            <person name="Teles M."/>
            <person name="MacKenzie S."/>
            <person name="Amaro C."/>
        </authorList>
    </citation>
    <scope>NUCLEOTIDE SEQUENCE</scope>
</reference>
<organism evidence="1">
    <name type="scientific">Anguilla anguilla</name>
    <name type="common">European freshwater eel</name>
    <name type="synonym">Muraena anguilla</name>
    <dbReference type="NCBI Taxonomy" id="7936"/>
    <lineage>
        <taxon>Eukaryota</taxon>
        <taxon>Metazoa</taxon>
        <taxon>Chordata</taxon>
        <taxon>Craniata</taxon>
        <taxon>Vertebrata</taxon>
        <taxon>Euteleostomi</taxon>
        <taxon>Actinopterygii</taxon>
        <taxon>Neopterygii</taxon>
        <taxon>Teleostei</taxon>
        <taxon>Anguilliformes</taxon>
        <taxon>Anguillidae</taxon>
        <taxon>Anguilla</taxon>
    </lineage>
</organism>
<evidence type="ECO:0000313" key="1">
    <source>
        <dbReference type="EMBL" id="JAH58555.1"/>
    </source>
</evidence>
<dbReference type="EMBL" id="GBXM01050022">
    <property type="protein sequence ID" value="JAH58555.1"/>
    <property type="molecule type" value="Transcribed_RNA"/>
</dbReference>
<protein>
    <submittedName>
        <fullName evidence="1">Uncharacterized protein</fullName>
    </submittedName>
</protein>
<reference evidence="1" key="1">
    <citation type="submission" date="2014-11" db="EMBL/GenBank/DDBJ databases">
        <authorList>
            <person name="Amaro Gonzalez C."/>
        </authorList>
    </citation>
    <scope>NUCLEOTIDE SEQUENCE</scope>
</reference>
<sequence length="17" mass="1906">MVLFLFCSSKSDPSTFP</sequence>
<accession>A0A0E9U036</accession>
<dbReference type="AlphaFoldDB" id="A0A0E9U036"/>
<name>A0A0E9U036_ANGAN</name>